<organism evidence="1 2">
    <name type="scientific">Bauhinia variegata</name>
    <name type="common">Purple orchid tree</name>
    <name type="synonym">Phanera variegata</name>
    <dbReference type="NCBI Taxonomy" id="167791"/>
    <lineage>
        <taxon>Eukaryota</taxon>
        <taxon>Viridiplantae</taxon>
        <taxon>Streptophyta</taxon>
        <taxon>Embryophyta</taxon>
        <taxon>Tracheophyta</taxon>
        <taxon>Spermatophyta</taxon>
        <taxon>Magnoliopsida</taxon>
        <taxon>eudicotyledons</taxon>
        <taxon>Gunneridae</taxon>
        <taxon>Pentapetalae</taxon>
        <taxon>rosids</taxon>
        <taxon>fabids</taxon>
        <taxon>Fabales</taxon>
        <taxon>Fabaceae</taxon>
        <taxon>Cercidoideae</taxon>
        <taxon>Cercideae</taxon>
        <taxon>Bauhiniinae</taxon>
        <taxon>Bauhinia</taxon>
    </lineage>
</organism>
<proteinExistence type="predicted"/>
<accession>A0ACB9P8Z3</accession>
<protein>
    <submittedName>
        <fullName evidence="1">Uncharacterized protein</fullName>
    </submittedName>
</protein>
<keyword evidence="2" id="KW-1185">Reference proteome</keyword>
<evidence type="ECO:0000313" key="2">
    <source>
        <dbReference type="Proteomes" id="UP000828941"/>
    </source>
</evidence>
<dbReference type="Proteomes" id="UP000828941">
    <property type="component" value="Chromosome 5"/>
</dbReference>
<comment type="caution">
    <text evidence="1">The sequence shown here is derived from an EMBL/GenBank/DDBJ whole genome shotgun (WGS) entry which is preliminary data.</text>
</comment>
<name>A0ACB9P8Z3_BAUVA</name>
<sequence>MTNEQWDEMDEKALSVIFQLCLSKEVLHEVVNETAATKLWLKLESPYMTMSLANKLHLKEQLYTICMWKGTLIQSHLDRFSSIIIDLVNIYIKFEDEDKVVLLVVSLPSTYKHFKEIGYIRC</sequence>
<evidence type="ECO:0000313" key="1">
    <source>
        <dbReference type="EMBL" id="KAI4344977.1"/>
    </source>
</evidence>
<dbReference type="EMBL" id="CM039430">
    <property type="protein sequence ID" value="KAI4344977.1"/>
    <property type="molecule type" value="Genomic_DNA"/>
</dbReference>
<reference evidence="1 2" key="1">
    <citation type="journal article" date="2022" name="DNA Res.">
        <title>Chromosomal-level genome assembly of the orchid tree Bauhinia variegata (Leguminosae; Cercidoideae) supports the allotetraploid origin hypothesis of Bauhinia.</title>
        <authorList>
            <person name="Zhong Y."/>
            <person name="Chen Y."/>
            <person name="Zheng D."/>
            <person name="Pang J."/>
            <person name="Liu Y."/>
            <person name="Luo S."/>
            <person name="Meng S."/>
            <person name="Qian L."/>
            <person name="Wei D."/>
            <person name="Dai S."/>
            <person name="Zhou R."/>
        </authorList>
    </citation>
    <scope>NUCLEOTIDE SEQUENCE [LARGE SCALE GENOMIC DNA]</scope>
    <source>
        <strain evidence="1">BV-YZ2020</strain>
    </source>
</reference>
<gene>
    <name evidence="1" type="ORF">L6164_012147</name>
</gene>